<protein>
    <recommendedName>
        <fullName evidence="3">IMS import disulfide relay-system CHCH-CHCH-like Cx9C domain-containing protein</fullName>
    </recommendedName>
</protein>
<dbReference type="PANTHER" id="PTHR34561">
    <property type="entry name" value="NADH DEHYDROGENASE [UBIQUINONE] 1 ALPHA SUBCOMPLEX ASSEMBLY FACTOR 8"/>
    <property type="match status" value="1"/>
</dbReference>
<dbReference type="InterPro" id="IPR034595">
    <property type="entry name" value="NDUFAF8"/>
</dbReference>
<accession>A0A067T7D8</accession>
<dbReference type="Proteomes" id="UP000027222">
    <property type="component" value="Unassembled WGS sequence"/>
</dbReference>
<dbReference type="PANTHER" id="PTHR34561:SF1">
    <property type="entry name" value="NADH DEHYDROGENASE [UBIQUINONE] 1 ALPHA SUBCOMPLEX ASSEMBLY FACTOR 8"/>
    <property type="match status" value="1"/>
</dbReference>
<evidence type="ECO:0008006" key="3">
    <source>
        <dbReference type="Google" id="ProtNLM"/>
    </source>
</evidence>
<dbReference type="HOGENOM" id="CLU_188562_1_0_1"/>
<reference evidence="2" key="1">
    <citation type="journal article" date="2014" name="Proc. Natl. Acad. Sci. U.S.A.">
        <title>Extensive sampling of basidiomycete genomes demonstrates inadequacy of the white-rot/brown-rot paradigm for wood decay fungi.</title>
        <authorList>
            <person name="Riley R."/>
            <person name="Salamov A.A."/>
            <person name="Brown D.W."/>
            <person name="Nagy L.G."/>
            <person name="Floudas D."/>
            <person name="Held B.W."/>
            <person name="Levasseur A."/>
            <person name="Lombard V."/>
            <person name="Morin E."/>
            <person name="Otillar R."/>
            <person name="Lindquist E.A."/>
            <person name="Sun H."/>
            <person name="LaButti K.M."/>
            <person name="Schmutz J."/>
            <person name="Jabbour D."/>
            <person name="Luo H."/>
            <person name="Baker S.E."/>
            <person name="Pisabarro A.G."/>
            <person name="Walton J.D."/>
            <person name="Blanchette R.A."/>
            <person name="Henrissat B."/>
            <person name="Martin F."/>
            <person name="Cullen D."/>
            <person name="Hibbett D.S."/>
            <person name="Grigoriev I.V."/>
        </authorList>
    </citation>
    <scope>NUCLEOTIDE SEQUENCE [LARGE SCALE GENOMIC DNA]</scope>
    <source>
        <strain evidence="2">CBS 339.88</strain>
    </source>
</reference>
<keyword evidence="2" id="KW-1185">Reference proteome</keyword>
<organism evidence="1 2">
    <name type="scientific">Galerina marginata (strain CBS 339.88)</name>
    <dbReference type="NCBI Taxonomy" id="685588"/>
    <lineage>
        <taxon>Eukaryota</taxon>
        <taxon>Fungi</taxon>
        <taxon>Dikarya</taxon>
        <taxon>Basidiomycota</taxon>
        <taxon>Agaricomycotina</taxon>
        <taxon>Agaricomycetes</taxon>
        <taxon>Agaricomycetidae</taxon>
        <taxon>Agaricales</taxon>
        <taxon>Agaricineae</taxon>
        <taxon>Strophariaceae</taxon>
        <taxon>Galerina</taxon>
    </lineage>
</organism>
<dbReference type="OrthoDB" id="3821113at2759"/>
<gene>
    <name evidence="1" type="ORF">GALMADRAFT_248561</name>
</gene>
<proteinExistence type="predicted"/>
<evidence type="ECO:0000313" key="1">
    <source>
        <dbReference type="EMBL" id="KDR75834.1"/>
    </source>
</evidence>
<sequence length="68" mass="7402">MAPAPIKAATTNQPLKRLARHSTATCATQATAYAKCIVSTYTDVTQDICKGEFLVFKKCLHDAMKNGR</sequence>
<dbReference type="GO" id="GO:0032981">
    <property type="term" value="P:mitochondrial respiratory chain complex I assembly"/>
    <property type="evidence" value="ECO:0007669"/>
    <property type="project" value="InterPro"/>
</dbReference>
<dbReference type="AlphaFoldDB" id="A0A067T7D8"/>
<dbReference type="EMBL" id="KL142380">
    <property type="protein sequence ID" value="KDR75834.1"/>
    <property type="molecule type" value="Genomic_DNA"/>
</dbReference>
<evidence type="ECO:0000313" key="2">
    <source>
        <dbReference type="Proteomes" id="UP000027222"/>
    </source>
</evidence>
<dbReference type="GO" id="GO:0005739">
    <property type="term" value="C:mitochondrion"/>
    <property type="evidence" value="ECO:0007669"/>
    <property type="project" value="InterPro"/>
</dbReference>
<name>A0A067T7D8_GALM3</name>